<feature type="domain" description="Pilus formation protein N-terminal" evidence="2">
    <location>
        <begin position="115"/>
        <end position="181"/>
    </location>
</feature>
<dbReference type="AlphaFoldDB" id="A0A2T4VZ68"/>
<evidence type="ECO:0000256" key="1">
    <source>
        <dbReference type="SAM" id="MobiDB-lite"/>
    </source>
</evidence>
<protein>
    <recommendedName>
        <fullName evidence="2">Pilus formation protein N-terminal domain-containing protein</fullName>
    </recommendedName>
</protein>
<dbReference type="EMBL" id="PSQJ01000001">
    <property type="protein sequence ID" value="PTL87066.1"/>
    <property type="molecule type" value="Genomic_DNA"/>
</dbReference>
<dbReference type="Pfam" id="PF13629">
    <property type="entry name" value="T2SS-T3SS_pil_N"/>
    <property type="match status" value="1"/>
</dbReference>
<proteinExistence type="predicted"/>
<gene>
    <name evidence="3" type="ORF">C4617_01305</name>
</gene>
<evidence type="ECO:0000313" key="4">
    <source>
        <dbReference type="Proteomes" id="UP000240811"/>
    </source>
</evidence>
<reference evidence="4" key="1">
    <citation type="submission" date="2018-02" db="EMBL/GenBank/DDBJ databases">
        <title>Genome sequence of Candidatus Liberibacter europaeus.</title>
        <authorList>
            <person name="Frampton R.A."/>
            <person name="Thompson S.M."/>
            <person name="David C."/>
            <person name="Addison S.M."/>
            <person name="Smith G.R."/>
        </authorList>
    </citation>
    <scope>NUCLEOTIDE SEQUENCE [LARGE SCALE GENOMIC DNA]</scope>
</reference>
<accession>A0A2T4VZ68</accession>
<comment type="caution">
    <text evidence="3">The sequence shown here is derived from an EMBL/GenBank/DDBJ whole genome shotgun (WGS) entry which is preliminary data.</text>
</comment>
<organism evidence="3 4">
    <name type="scientific">Candidatus Liberibacter europaeus</name>
    <dbReference type="NCBI Taxonomy" id="744859"/>
    <lineage>
        <taxon>Bacteria</taxon>
        <taxon>Pseudomonadati</taxon>
        <taxon>Pseudomonadota</taxon>
        <taxon>Alphaproteobacteria</taxon>
        <taxon>Hyphomicrobiales</taxon>
        <taxon>Rhizobiaceae</taxon>
        <taxon>Liberibacter</taxon>
    </lineage>
</organism>
<name>A0A2T4VZ68_9HYPH</name>
<sequence>MLLGLWAESMASKRAMLALSTFFAVYIYPEFSNDSYSYPTEKHEKIEAKEINSKLSGNKNAKTSKPKFREKIHNQNNISKKKITIETPHTKSNIKKSNNPTKPVNPIKPNSEDKNPLRVIIGQSLVLNFDTDPVKVIIGDDRIANITALEKEKSIIITAKNNGLTNLLILGSGGKVLLDTALITSENEKNTVRVYNPDKVDILSCSPTCAKINHE</sequence>
<evidence type="ECO:0000259" key="2">
    <source>
        <dbReference type="Pfam" id="PF13629"/>
    </source>
</evidence>
<feature type="region of interest" description="Disordered" evidence="1">
    <location>
        <begin position="81"/>
        <end position="111"/>
    </location>
</feature>
<dbReference type="Proteomes" id="UP000240811">
    <property type="component" value="Unassembled WGS sequence"/>
</dbReference>
<dbReference type="InterPro" id="IPR032789">
    <property type="entry name" value="T2SS-T3SS_pil_N"/>
</dbReference>
<evidence type="ECO:0000313" key="3">
    <source>
        <dbReference type="EMBL" id="PTL87066.1"/>
    </source>
</evidence>